<sequence>MTSTTLPKGDDGALKAAYVDTPEGQIHYYHISPTSATSEDVSSRLPIFLLHMSASSSRCFHSLMRSLAALGYSCYAPDMPGFGSSFDPAYDPPAIAWYTDLYYNTFSKFPEFQKRGCHLIGHHSGGTLGSDLAARYPDFVQSLTFVGPGVMDAAARKEMSKTFLDPFNRPVPSGEHLIKTWDYLIWEGIPKTNLDLLQREALDHIRAWKGRSQIYACIWEHDVGDSITKMNPSCKILALCAKDDVLWKYFDNIKALTKSLGRDAVCREIKGSNFSPDLDSETIFEYFVETMLKN</sequence>
<feature type="domain" description="AB hydrolase-1" evidence="1">
    <location>
        <begin position="47"/>
        <end position="153"/>
    </location>
</feature>
<dbReference type="GO" id="GO:0016020">
    <property type="term" value="C:membrane"/>
    <property type="evidence" value="ECO:0007669"/>
    <property type="project" value="TreeGrafter"/>
</dbReference>
<dbReference type="Proteomes" id="UP000019484">
    <property type="component" value="Unassembled WGS sequence"/>
</dbReference>
<dbReference type="GO" id="GO:0047372">
    <property type="term" value="F:monoacylglycerol lipase activity"/>
    <property type="evidence" value="ECO:0007669"/>
    <property type="project" value="TreeGrafter"/>
</dbReference>
<proteinExistence type="predicted"/>
<gene>
    <name evidence="2" type="ORF">A1O1_03364</name>
</gene>
<evidence type="ECO:0000313" key="2">
    <source>
        <dbReference type="EMBL" id="EXJ90265.1"/>
    </source>
</evidence>
<dbReference type="Gene3D" id="3.40.50.1820">
    <property type="entry name" value="alpha/beta hydrolase"/>
    <property type="match status" value="1"/>
</dbReference>
<dbReference type="InterPro" id="IPR029058">
    <property type="entry name" value="AB_hydrolase_fold"/>
</dbReference>
<dbReference type="PANTHER" id="PTHR43798:SF5">
    <property type="entry name" value="MONOACYLGLYCEROL LIPASE ABHD6"/>
    <property type="match status" value="1"/>
</dbReference>
<dbReference type="PRINTS" id="PR00111">
    <property type="entry name" value="ABHYDROLASE"/>
</dbReference>
<keyword evidence="3" id="KW-1185">Reference proteome</keyword>
<dbReference type="PANTHER" id="PTHR43798">
    <property type="entry name" value="MONOACYLGLYCEROL LIPASE"/>
    <property type="match status" value="1"/>
</dbReference>
<dbReference type="GO" id="GO:0046464">
    <property type="term" value="P:acylglycerol catabolic process"/>
    <property type="evidence" value="ECO:0007669"/>
    <property type="project" value="TreeGrafter"/>
</dbReference>
<organism evidence="2 3">
    <name type="scientific">Capronia coronata CBS 617.96</name>
    <dbReference type="NCBI Taxonomy" id="1182541"/>
    <lineage>
        <taxon>Eukaryota</taxon>
        <taxon>Fungi</taxon>
        <taxon>Dikarya</taxon>
        <taxon>Ascomycota</taxon>
        <taxon>Pezizomycotina</taxon>
        <taxon>Eurotiomycetes</taxon>
        <taxon>Chaetothyriomycetidae</taxon>
        <taxon>Chaetothyriales</taxon>
        <taxon>Herpotrichiellaceae</taxon>
        <taxon>Capronia</taxon>
    </lineage>
</organism>
<dbReference type="EMBL" id="AMWN01000003">
    <property type="protein sequence ID" value="EXJ90265.1"/>
    <property type="molecule type" value="Genomic_DNA"/>
</dbReference>
<dbReference type="AlphaFoldDB" id="W9YKQ3"/>
<dbReference type="InterPro" id="IPR000073">
    <property type="entry name" value="AB_hydrolase_1"/>
</dbReference>
<dbReference type="HOGENOM" id="CLU_084292_0_0_1"/>
<evidence type="ECO:0000259" key="1">
    <source>
        <dbReference type="Pfam" id="PF00561"/>
    </source>
</evidence>
<dbReference type="InterPro" id="IPR050266">
    <property type="entry name" value="AB_hydrolase_sf"/>
</dbReference>
<dbReference type="eggNOG" id="ENOG502SPSA">
    <property type="taxonomic scope" value="Eukaryota"/>
</dbReference>
<dbReference type="OrthoDB" id="408373at2759"/>
<evidence type="ECO:0000313" key="3">
    <source>
        <dbReference type="Proteomes" id="UP000019484"/>
    </source>
</evidence>
<dbReference type="GeneID" id="19158258"/>
<protein>
    <recommendedName>
        <fullName evidence="1">AB hydrolase-1 domain-containing protein</fullName>
    </recommendedName>
</protein>
<comment type="caution">
    <text evidence="2">The sequence shown here is derived from an EMBL/GenBank/DDBJ whole genome shotgun (WGS) entry which is preliminary data.</text>
</comment>
<accession>W9YKQ3</accession>
<dbReference type="Pfam" id="PF00561">
    <property type="entry name" value="Abhydrolase_1"/>
    <property type="match status" value="1"/>
</dbReference>
<name>W9YKQ3_9EURO</name>
<dbReference type="SUPFAM" id="SSF53474">
    <property type="entry name" value="alpha/beta-Hydrolases"/>
    <property type="match status" value="1"/>
</dbReference>
<dbReference type="RefSeq" id="XP_007722459.1">
    <property type="nucleotide sequence ID" value="XM_007724269.1"/>
</dbReference>
<reference evidence="2 3" key="1">
    <citation type="submission" date="2013-03" db="EMBL/GenBank/DDBJ databases">
        <title>The Genome Sequence of Capronia coronata CBS 617.96.</title>
        <authorList>
            <consortium name="The Broad Institute Genomics Platform"/>
            <person name="Cuomo C."/>
            <person name="de Hoog S."/>
            <person name="Gorbushina A."/>
            <person name="Walker B."/>
            <person name="Young S.K."/>
            <person name="Zeng Q."/>
            <person name="Gargeya S."/>
            <person name="Fitzgerald M."/>
            <person name="Haas B."/>
            <person name="Abouelleil A."/>
            <person name="Allen A.W."/>
            <person name="Alvarado L."/>
            <person name="Arachchi H.M."/>
            <person name="Berlin A.M."/>
            <person name="Chapman S.B."/>
            <person name="Gainer-Dewar J."/>
            <person name="Goldberg J."/>
            <person name="Griggs A."/>
            <person name="Gujja S."/>
            <person name="Hansen M."/>
            <person name="Howarth C."/>
            <person name="Imamovic A."/>
            <person name="Ireland A."/>
            <person name="Larimer J."/>
            <person name="McCowan C."/>
            <person name="Murphy C."/>
            <person name="Pearson M."/>
            <person name="Poon T.W."/>
            <person name="Priest M."/>
            <person name="Roberts A."/>
            <person name="Saif S."/>
            <person name="Shea T."/>
            <person name="Sisk P."/>
            <person name="Sykes S."/>
            <person name="Wortman J."/>
            <person name="Nusbaum C."/>
            <person name="Birren B."/>
        </authorList>
    </citation>
    <scope>NUCLEOTIDE SEQUENCE [LARGE SCALE GENOMIC DNA]</scope>
    <source>
        <strain evidence="2 3">CBS 617.96</strain>
    </source>
</reference>